<gene>
    <name evidence="1" type="ORF">C4784_30145</name>
</gene>
<dbReference type="Pfam" id="PF02413">
    <property type="entry name" value="Caudo_TAP"/>
    <property type="match status" value="1"/>
</dbReference>
<organism evidence="1 2">
    <name type="scientific">Salmonella enterica subsp. enterica serovar Gaminara</name>
    <dbReference type="NCBI Taxonomy" id="913070"/>
    <lineage>
        <taxon>Bacteria</taxon>
        <taxon>Pseudomonadati</taxon>
        <taxon>Pseudomonadota</taxon>
        <taxon>Gammaproteobacteria</taxon>
        <taxon>Enterobacterales</taxon>
        <taxon>Enterobacteriaceae</taxon>
        <taxon>Salmonella</taxon>
    </lineage>
</organism>
<evidence type="ECO:0000313" key="2">
    <source>
        <dbReference type="Proteomes" id="UP000245068"/>
    </source>
</evidence>
<proteinExistence type="predicted"/>
<dbReference type="RefSeq" id="WP_196055180.1">
    <property type="nucleotide sequence ID" value="NZ_QDOO01000253.1"/>
</dbReference>
<dbReference type="Proteomes" id="UP000245068">
    <property type="component" value="Unassembled WGS sequence"/>
</dbReference>
<dbReference type="EMBL" id="QDOO01000253">
    <property type="protein sequence ID" value="PVM60339.1"/>
    <property type="molecule type" value="Genomic_DNA"/>
</dbReference>
<name>A0A7Z1QI75_SALET</name>
<evidence type="ECO:0000313" key="1">
    <source>
        <dbReference type="EMBL" id="PVM60339.1"/>
    </source>
</evidence>
<protein>
    <submittedName>
        <fullName evidence="1">Phage tail protein</fullName>
    </submittedName>
</protein>
<dbReference type="AlphaFoldDB" id="A0A7Z1QI75"/>
<dbReference type="PANTHER" id="PTHR34413:SF2">
    <property type="entry name" value="PROPHAGE TAIL FIBER ASSEMBLY PROTEIN HOMOLOG TFAE-RELATED"/>
    <property type="match status" value="1"/>
</dbReference>
<accession>A0A7Z1QI75</accession>
<dbReference type="InterPro" id="IPR003458">
    <property type="entry name" value="Phage_T4_Gp38_tail_assem"/>
</dbReference>
<feature type="non-terminal residue" evidence="1">
    <location>
        <position position="1"/>
    </location>
</feature>
<dbReference type="PANTHER" id="PTHR34413">
    <property type="entry name" value="PROPHAGE TAIL FIBER ASSEMBLY PROTEIN HOMOLOG TFAE-RELATED-RELATED"/>
    <property type="match status" value="1"/>
</dbReference>
<dbReference type="InterPro" id="IPR051220">
    <property type="entry name" value="TFA_Chaperone"/>
</dbReference>
<comment type="caution">
    <text evidence="1">The sequence shown here is derived from an EMBL/GenBank/DDBJ whole genome shotgun (WGS) entry which is preliminary data.</text>
</comment>
<reference evidence="1 2" key="1">
    <citation type="submission" date="2018-04" db="EMBL/GenBank/DDBJ databases">
        <title>Serotype diversity and antimicrobial resistance among Salmonella enterica isolated from patients at an equine referral hospital.</title>
        <authorList>
            <person name="Leon I.M."/>
            <person name="Lawhon S.D."/>
            <person name="Norman K.N."/>
            <person name="Threadgill D.S."/>
            <person name="Ohta N."/>
            <person name="Vinasco J."/>
            <person name="Scott H.M."/>
        </authorList>
    </citation>
    <scope>NUCLEOTIDE SEQUENCE [LARGE SCALE GENOMIC DNA]</scope>
    <source>
        <strain evidence="1 2">159</strain>
    </source>
</reference>
<sequence>KASERKAYYITVATNAINPLQDAVDLGDATDEEKRQLLLWKRHRVEVNRIDVTKAPDIEWPEQPV</sequence>